<feature type="transmembrane region" description="Helical" evidence="1">
    <location>
        <begin position="16"/>
        <end position="33"/>
    </location>
</feature>
<accession>A0A7W9LL53</accession>
<dbReference type="RefSeq" id="WP_184822092.1">
    <property type="nucleotide sequence ID" value="NZ_JACHMM010000001.1"/>
</dbReference>
<keyword evidence="1" id="KW-0472">Membrane</keyword>
<evidence type="ECO:0000256" key="1">
    <source>
        <dbReference type="SAM" id="Phobius"/>
    </source>
</evidence>
<feature type="transmembrane region" description="Helical" evidence="1">
    <location>
        <begin position="39"/>
        <end position="61"/>
    </location>
</feature>
<proteinExistence type="predicted"/>
<keyword evidence="3" id="KW-1185">Reference proteome</keyword>
<evidence type="ECO:0000313" key="2">
    <source>
        <dbReference type="EMBL" id="MBB5787796.1"/>
    </source>
</evidence>
<keyword evidence="1" id="KW-1133">Transmembrane helix</keyword>
<dbReference type="AlphaFoldDB" id="A0A7W9LL53"/>
<organism evidence="2 3">
    <name type="scientific">Jiangella mangrovi</name>
    <dbReference type="NCBI Taxonomy" id="1524084"/>
    <lineage>
        <taxon>Bacteria</taxon>
        <taxon>Bacillati</taxon>
        <taxon>Actinomycetota</taxon>
        <taxon>Actinomycetes</taxon>
        <taxon>Jiangellales</taxon>
        <taxon>Jiangellaceae</taxon>
        <taxon>Jiangella</taxon>
    </lineage>
</organism>
<dbReference type="EMBL" id="JACHMM010000001">
    <property type="protein sequence ID" value="MBB5787796.1"/>
    <property type="molecule type" value="Genomic_DNA"/>
</dbReference>
<sequence length="466" mass="51687">MRHESGVRWSTPHQQSARLLIVTTVVASSALLAQHWVGVPWWLLVVLCAVAGVGTPVAWWLRQQAARWDQQEHALEATVRSALDADALPLARDAALEAFGVHRSHLPIPYLVRDAHAEVLDAVDAGRPVLVLGHPRAGKSRLGAEVVRRHCADLPLVVPAPPAGLAQLFGAGASPVGTVIWLDDLDRYLRPEHFRVEWLDRALRRRNVVVATMRAAPYECHLPDRGGRGDQWELLERFRTVWLRPDDDERARLAASVADPRLRSGVLRYGLGEYLGGALLAVERLRAGESSHPLAAALVRAAADWRRAGLDAAPEAVLRDLAPHYLPEHDRPHDRQPDRPLGSQDADEAVRWAGELIDRTVALLEPTPSGWRVFDFLVDHLAAQGRPIPDATWDAAIDHAGHRLVAVCHAAAVVHHRPDVAERAWRRAVERHPSAARFEADLLRRLQDTVPDTSWWTDPPAGPPWF</sequence>
<dbReference type="Proteomes" id="UP000542813">
    <property type="component" value="Unassembled WGS sequence"/>
</dbReference>
<evidence type="ECO:0000313" key="3">
    <source>
        <dbReference type="Proteomes" id="UP000542813"/>
    </source>
</evidence>
<keyword evidence="1" id="KW-0812">Transmembrane</keyword>
<protein>
    <submittedName>
        <fullName evidence="2">Uncharacterized protein</fullName>
    </submittedName>
</protein>
<reference evidence="2 3" key="1">
    <citation type="submission" date="2020-08" db="EMBL/GenBank/DDBJ databases">
        <title>Sequencing the genomes of 1000 actinobacteria strains.</title>
        <authorList>
            <person name="Klenk H.-P."/>
        </authorList>
    </citation>
    <scope>NUCLEOTIDE SEQUENCE [LARGE SCALE GENOMIC DNA]</scope>
    <source>
        <strain evidence="2 3">DSM 102122</strain>
    </source>
</reference>
<name>A0A7W9LL53_9ACTN</name>
<comment type="caution">
    <text evidence="2">The sequence shown here is derived from an EMBL/GenBank/DDBJ whole genome shotgun (WGS) entry which is preliminary data.</text>
</comment>
<gene>
    <name evidence="2" type="ORF">HD601_002371</name>
</gene>